<evidence type="ECO:0000259" key="4">
    <source>
        <dbReference type="PROSITE" id="PS50835"/>
    </source>
</evidence>
<feature type="transmembrane region" description="Helical" evidence="2">
    <location>
        <begin position="133"/>
        <end position="155"/>
    </location>
</feature>
<evidence type="ECO:0000256" key="3">
    <source>
        <dbReference type="SAM" id="SignalP"/>
    </source>
</evidence>
<evidence type="ECO:0000256" key="1">
    <source>
        <dbReference type="ARBA" id="ARBA00023319"/>
    </source>
</evidence>
<feature type="signal peptide" evidence="3">
    <location>
        <begin position="1"/>
        <end position="20"/>
    </location>
</feature>
<reference evidence="5 6" key="1">
    <citation type="submission" date="2021-06" db="EMBL/GenBank/DDBJ databases">
        <authorList>
            <person name="Palmer J.M."/>
        </authorList>
    </citation>
    <scope>NUCLEOTIDE SEQUENCE [LARGE SCALE GENOMIC DNA]</scope>
    <source>
        <strain evidence="5 6">AS_MEX2019</strain>
        <tissue evidence="5">Muscle</tissue>
    </source>
</reference>
<dbReference type="InterPro" id="IPR036179">
    <property type="entry name" value="Ig-like_dom_sf"/>
</dbReference>
<dbReference type="InterPro" id="IPR039089">
    <property type="entry name" value="IGSF6"/>
</dbReference>
<comment type="caution">
    <text evidence="5">The sequence shown here is derived from an EMBL/GenBank/DDBJ whole genome shotgun (WGS) entry which is preliminary data.</text>
</comment>
<gene>
    <name evidence="5" type="ORF">AMECASPLE_035360</name>
</gene>
<dbReference type="PANTHER" id="PTHR15297">
    <property type="entry name" value="IMMUNOGLOBULIN SUPERFAMILY MEMBER 6"/>
    <property type="match status" value="1"/>
</dbReference>
<dbReference type="SMART" id="SM00409">
    <property type="entry name" value="IG"/>
    <property type="match status" value="1"/>
</dbReference>
<keyword evidence="6" id="KW-1185">Reference proteome</keyword>
<dbReference type="InterPro" id="IPR013151">
    <property type="entry name" value="Immunoglobulin_dom"/>
</dbReference>
<accession>A0ABV0ZTH0</accession>
<name>A0ABV0ZTH0_9TELE</name>
<evidence type="ECO:0000313" key="6">
    <source>
        <dbReference type="Proteomes" id="UP001469553"/>
    </source>
</evidence>
<dbReference type="EMBL" id="JAHRIP010071071">
    <property type="protein sequence ID" value="MEQ2309122.1"/>
    <property type="molecule type" value="Genomic_DNA"/>
</dbReference>
<keyword evidence="2" id="KW-0812">Transmembrane</keyword>
<dbReference type="SUPFAM" id="SSF48726">
    <property type="entry name" value="Immunoglobulin"/>
    <property type="match status" value="1"/>
</dbReference>
<keyword evidence="3" id="KW-0732">Signal</keyword>
<feature type="domain" description="Ig-like" evidence="4">
    <location>
        <begin position="38"/>
        <end position="102"/>
    </location>
</feature>
<dbReference type="InterPro" id="IPR007110">
    <property type="entry name" value="Ig-like_dom"/>
</dbReference>
<keyword evidence="1" id="KW-0393">Immunoglobulin domain</keyword>
<evidence type="ECO:0000313" key="5">
    <source>
        <dbReference type="EMBL" id="MEQ2309122.1"/>
    </source>
</evidence>
<dbReference type="InterPro" id="IPR003599">
    <property type="entry name" value="Ig_sub"/>
</dbReference>
<feature type="chain" id="PRO_5046553574" description="Ig-like domain-containing protein" evidence="3">
    <location>
        <begin position="21"/>
        <end position="234"/>
    </location>
</feature>
<dbReference type="PANTHER" id="PTHR15297:SF2">
    <property type="entry name" value="IMMUNOGLOBULIN SUPERFAMILY MEMBER 6"/>
    <property type="match status" value="1"/>
</dbReference>
<dbReference type="Gene3D" id="2.60.40.10">
    <property type="entry name" value="Immunoglobulins"/>
    <property type="match status" value="1"/>
</dbReference>
<dbReference type="PROSITE" id="PS50835">
    <property type="entry name" value="IG_LIKE"/>
    <property type="match status" value="1"/>
</dbReference>
<proteinExistence type="predicted"/>
<dbReference type="Pfam" id="PF00047">
    <property type="entry name" value="ig"/>
    <property type="match status" value="1"/>
</dbReference>
<evidence type="ECO:0000256" key="2">
    <source>
        <dbReference type="SAM" id="Phobius"/>
    </source>
</evidence>
<keyword evidence="2" id="KW-1133">Transmembrane helix</keyword>
<keyword evidence="2" id="KW-0472">Membrane</keyword>
<protein>
    <recommendedName>
        <fullName evidence="4">Ig-like domain-containing protein</fullName>
    </recommendedName>
</protein>
<organism evidence="5 6">
    <name type="scientific">Ameca splendens</name>
    <dbReference type="NCBI Taxonomy" id="208324"/>
    <lineage>
        <taxon>Eukaryota</taxon>
        <taxon>Metazoa</taxon>
        <taxon>Chordata</taxon>
        <taxon>Craniata</taxon>
        <taxon>Vertebrata</taxon>
        <taxon>Euteleostomi</taxon>
        <taxon>Actinopterygii</taxon>
        <taxon>Neopterygii</taxon>
        <taxon>Teleostei</taxon>
        <taxon>Neoteleostei</taxon>
        <taxon>Acanthomorphata</taxon>
        <taxon>Ovalentaria</taxon>
        <taxon>Atherinomorphae</taxon>
        <taxon>Cyprinodontiformes</taxon>
        <taxon>Goodeidae</taxon>
        <taxon>Ameca</taxon>
    </lineage>
</organism>
<dbReference type="InterPro" id="IPR013783">
    <property type="entry name" value="Ig-like_fold"/>
</dbReference>
<sequence>MKRLFWLSFLLVHLARTGSTQKSESCLLQPKVMWNKIGKTAVLSCIVNSNCTAADLQLEWFVVKDGSQEHLKWTERHSRNIESLEIRLLNVSDTGIYFCAAEETKGAECCLPFVGEGTALIVGERATSSVRNLLVWLLFILLAIYSLALVALIIVRKHGCNLSFSKKTSKTQTDSLRNKTQFRDVLQELHSRRNLNKRKQSTSGNGTQVEVNYVAAGSQLLNRKIAITSAVALG</sequence>
<dbReference type="Proteomes" id="UP001469553">
    <property type="component" value="Unassembled WGS sequence"/>
</dbReference>